<dbReference type="SUPFAM" id="SSF111369">
    <property type="entry name" value="HlyD-like secretion proteins"/>
    <property type="match status" value="1"/>
</dbReference>
<comment type="subcellular location">
    <subcellularLocation>
        <location evidence="1">Cell envelope</location>
    </subcellularLocation>
</comment>
<dbReference type="PANTHER" id="PTHR32347:SF29">
    <property type="entry name" value="UPF0194 MEMBRANE PROTEIN YBHG"/>
    <property type="match status" value="1"/>
</dbReference>
<organism evidence="6 7">
    <name type="scientific">Microbulbifer agarilyticus</name>
    <dbReference type="NCBI Taxonomy" id="260552"/>
    <lineage>
        <taxon>Bacteria</taxon>
        <taxon>Pseudomonadati</taxon>
        <taxon>Pseudomonadota</taxon>
        <taxon>Gammaproteobacteria</taxon>
        <taxon>Cellvibrionales</taxon>
        <taxon>Microbulbiferaceae</taxon>
        <taxon>Microbulbifer</taxon>
    </lineage>
</organism>
<dbReference type="GO" id="GO:0030313">
    <property type="term" value="C:cell envelope"/>
    <property type="evidence" value="ECO:0007669"/>
    <property type="project" value="UniProtKB-SubCell"/>
</dbReference>
<dbReference type="PANTHER" id="PTHR32347">
    <property type="entry name" value="EFFLUX SYSTEM COMPONENT YKNX-RELATED"/>
    <property type="match status" value="1"/>
</dbReference>
<dbReference type="Gene3D" id="2.40.50.100">
    <property type="match status" value="1"/>
</dbReference>
<evidence type="ECO:0000256" key="2">
    <source>
        <dbReference type="ARBA" id="ARBA00023054"/>
    </source>
</evidence>
<name>A0A1Q2M2E3_9GAMM</name>
<dbReference type="Proteomes" id="UP000188219">
    <property type="component" value="Chromosome"/>
</dbReference>
<accession>A0A1Q2M2E3</accession>
<proteinExistence type="predicted"/>
<dbReference type="InterPro" id="IPR059052">
    <property type="entry name" value="HH_YbhG-like"/>
</dbReference>
<feature type="domain" description="YbhG-like alpha-helical hairpin" evidence="5">
    <location>
        <begin position="47"/>
        <end position="160"/>
    </location>
</feature>
<evidence type="ECO:0000259" key="5">
    <source>
        <dbReference type="Pfam" id="PF25881"/>
    </source>
</evidence>
<evidence type="ECO:0000256" key="3">
    <source>
        <dbReference type="SAM" id="Coils"/>
    </source>
</evidence>
<feature type="compositionally biased region" description="Low complexity" evidence="4">
    <location>
        <begin position="308"/>
        <end position="319"/>
    </location>
</feature>
<evidence type="ECO:0000313" key="6">
    <source>
        <dbReference type="EMBL" id="AQQ66840.1"/>
    </source>
</evidence>
<evidence type="ECO:0000313" key="7">
    <source>
        <dbReference type="Proteomes" id="UP000188219"/>
    </source>
</evidence>
<dbReference type="Gene3D" id="1.10.287.470">
    <property type="entry name" value="Helix hairpin bin"/>
    <property type="match status" value="1"/>
</dbReference>
<keyword evidence="2 3" id="KW-0175">Coiled coil</keyword>
<keyword evidence="7" id="KW-1185">Reference proteome</keyword>
<dbReference type="OrthoDB" id="8558741at2"/>
<dbReference type="STRING" id="260552.Mag101_03685"/>
<dbReference type="InterPro" id="IPR050465">
    <property type="entry name" value="UPF0194_transport"/>
</dbReference>
<feature type="coiled-coil region" evidence="3">
    <location>
        <begin position="120"/>
        <end position="173"/>
    </location>
</feature>
<evidence type="ECO:0000256" key="4">
    <source>
        <dbReference type="SAM" id="MobiDB-lite"/>
    </source>
</evidence>
<feature type="region of interest" description="Disordered" evidence="4">
    <location>
        <begin position="304"/>
        <end position="366"/>
    </location>
</feature>
<gene>
    <name evidence="6" type="ORF">Mag101_03685</name>
</gene>
<dbReference type="EMBL" id="CP019650">
    <property type="protein sequence ID" value="AQQ66840.1"/>
    <property type="molecule type" value="Genomic_DNA"/>
</dbReference>
<dbReference type="RefSeq" id="WP_077400952.1">
    <property type="nucleotide sequence ID" value="NZ_CP019650.1"/>
</dbReference>
<dbReference type="PRINTS" id="PR01490">
    <property type="entry name" value="RTXTOXIND"/>
</dbReference>
<dbReference type="Pfam" id="PF25881">
    <property type="entry name" value="HH_YBHG"/>
    <property type="match status" value="1"/>
</dbReference>
<reference evidence="6" key="1">
    <citation type="submission" date="2017-02" db="EMBL/GenBank/DDBJ databases">
        <title>Genome of Microbulbifer agarilyticus GP101.</title>
        <authorList>
            <person name="Jung J."/>
            <person name="Bae S.S."/>
            <person name="Baek K."/>
        </authorList>
    </citation>
    <scope>NUCLEOTIDE SEQUENCE [LARGE SCALE GENOMIC DNA]</scope>
    <source>
        <strain evidence="6">GP101</strain>
    </source>
</reference>
<evidence type="ECO:0000256" key="1">
    <source>
        <dbReference type="ARBA" id="ARBA00004196"/>
    </source>
</evidence>
<dbReference type="AlphaFoldDB" id="A0A1Q2M2E3"/>
<protein>
    <submittedName>
        <fullName evidence="6">Hemolysin secretion protein D</fullName>
    </submittedName>
</protein>
<sequence>MLGTLEWDRIALPAPLAEKIVQVHVREGQRVEAGQLLLVLDPSATLAQLRALEASVARQQAALVELRVGPRVEEIERARADLFAARADLVDREADYRRLVALGKNNYVSQADIDGALAATQNARAQVRSTQEQLLELERGNRVEDIEQGEAALAEARSQAQAQRVLLEKLTVRAPRAGLVDSIPFKLGDEAPIGGSLVVMLVGDTPYARVYVPQSLRRDVAVGRQARIVLDESTTSAKADKALKPVAYPGRVRVVRDEPSFTPYYALTGSDAARLSYIAEVQFAPGQGVARLPAGLPLRVEFQPGRDSAAPAPQPSALPGFDRLDFFSTDSPGPLEEYDGRQMPDALQPSEQPPIEQPQEPDDVGK</sequence>
<dbReference type="KEGG" id="maga:Mag101_03685"/>